<dbReference type="PANTHER" id="PTHR43544">
    <property type="entry name" value="SHORT-CHAIN DEHYDROGENASE/REDUCTASE"/>
    <property type="match status" value="1"/>
</dbReference>
<dbReference type="InterPro" id="IPR002347">
    <property type="entry name" value="SDR_fam"/>
</dbReference>
<protein>
    <submittedName>
        <fullName evidence="1">SDR family NAD(P)-dependent oxidoreductase</fullName>
    </submittedName>
</protein>
<dbReference type="EMBL" id="NMOS02000003">
    <property type="protein sequence ID" value="RDH40857.1"/>
    <property type="molecule type" value="Genomic_DNA"/>
</dbReference>
<keyword evidence="2" id="KW-1185">Reference proteome</keyword>
<dbReference type="Proteomes" id="UP000226429">
    <property type="component" value="Unassembled WGS sequence"/>
</dbReference>
<dbReference type="Gene3D" id="3.40.50.720">
    <property type="entry name" value="NAD(P)-binding Rossmann-like Domain"/>
    <property type="match status" value="1"/>
</dbReference>
<dbReference type="InterPro" id="IPR051468">
    <property type="entry name" value="Fungal_SecMetab_SDRs"/>
</dbReference>
<accession>A0A370CKV2</accession>
<dbReference type="AlphaFoldDB" id="A0A370CKV2"/>
<dbReference type="Pfam" id="PF00106">
    <property type="entry name" value="adh_short"/>
    <property type="match status" value="1"/>
</dbReference>
<sequence>MNFTKGIWVIGGGGIGLALVEKAKTEKIGVTLFSRPDVDLTRLEDIQRIFAATDQLPAVIVNTIGMLYNDQHLPEKSLIHFQADWFYESLRVNTLPVMWIAQCLNKKLSKHDEFSFINLSARVSSLSDNRLGGWYSYRASKCVLNMFIKNISIEWSRCFPNTAIYGYHPGTVATHLSEPFQKNIEPDKLFSPKQAADYLFIQIQKTTPAMSGDLFDWQGERIAF</sequence>
<dbReference type="InterPro" id="IPR036291">
    <property type="entry name" value="NAD(P)-bd_dom_sf"/>
</dbReference>
<name>A0A370CKV2_9COXI</name>
<reference evidence="1 2" key="1">
    <citation type="journal article" date="2017" name="Int. J. Syst. Evol. Microbiol.">
        <title>Aquarickettsiella crustaci n. gen. n. sp. (Gammaproteobacteria: Legionellales: Coxiellaceae); a bacterial pathogen of the freshwater crustacean: Gammarus fossarum (Malacostraca: Amphipoda).</title>
        <authorList>
            <person name="Bojko J."/>
            <person name="Dunn A.M."/>
            <person name="Stebbing P.D."/>
            <person name="Van Aerle R."/>
            <person name="Bacela-Spychalska K."/>
            <person name="Bean T.P."/>
            <person name="Stentiford G.D."/>
        </authorList>
    </citation>
    <scope>NUCLEOTIDE SEQUENCE [LARGE SCALE GENOMIC DNA]</scope>
    <source>
        <strain evidence="1">RA15029</strain>
    </source>
</reference>
<evidence type="ECO:0000313" key="1">
    <source>
        <dbReference type="EMBL" id="RDH40857.1"/>
    </source>
</evidence>
<dbReference type="SUPFAM" id="SSF51735">
    <property type="entry name" value="NAD(P)-binding Rossmann-fold domains"/>
    <property type="match status" value="1"/>
</dbReference>
<dbReference type="GO" id="GO:0016491">
    <property type="term" value="F:oxidoreductase activity"/>
    <property type="evidence" value="ECO:0007669"/>
    <property type="project" value="TreeGrafter"/>
</dbReference>
<reference evidence="1 2" key="2">
    <citation type="journal article" date="2018" name="J. Invertebr. Pathol.">
        <title>'Candidatus Aquirickettsiella gammari' (Gammaproteobacteria: Legionellales: Coxiellaceae): A bacterial pathogen of the freshwater crustacean Gammarus fossarum (Malacostraca: Amphipoda).</title>
        <authorList>
            <person name="Bojko J."/>
            <person name="Dunn A.M."/>
            <person name="Stebbing P.D."/>
            <person name="van Aerle R."/>
            <person name="Bacela-Spychalska K."/>
            <person name="Bean T.P."/>
            <person name="Urrutia A."/>
            <person name="Stentiford G.D."/>
        </authorList>
    </citation>
    <scope>NUCLEOTIDE SEQUENCE [LARGE SCALE GENOMIC DNA]</scope>
    <source>
        <strain evidence="1">RA15029</strain>
    </source>
</reference>
<organism evidence="1 2">
    <name type="scientific">Candidatus Aquirickettsiella gammari</name>
    <dbReference type="NCBI Taxonomy" id="2016198"/>
    <lineage>
        <taxon>Bacteria</taxon>
        <taxon>Pseudomonadati</taxon>
        <taxon>Pseudomonadota</taxon>
        <taxon>Gammaproteobacteria</taxon>
        <taxon>Legionellales</taxon>
        <taxon>Coxiellaceae</taxon>
        <taxon>Candidatus Aquirickettsiella</taxon>
    </lineage>
</organism>
<evidence type="ECO:0000313" key="2">
    <source>
        <dbReference type="Proteomes" id="UP000226429"/>
    </source>
</evidence>
<gene>
    <name evidence="1" type="ORF">CFE62_001630</name>
</gene>
<dbReference type="PANTHER" id="PTHR43544:SF12">
    <property type="entry name" value="NAD(P)-BINDING ROSSMANN-FOLD SUPERFAMILY PROTEIN"/>
    <property type="match status" value="1"/>
</dbReference>
<comment type="caution">
    <text evidence="1">The sequence shown here is derived from an EMBL/GenBank/DDBJ whole genome shotgun (WGS) entry which is preliminary data.</text>
</comment>
<dbReference type="GO" id="GO:0005737">
    <property type="term" value="C:cytoplasm"/>
    <property type="evidence" value="ECO:0007669"/>
    <property type="project" value="TreeGrafter"/>
</dbReference>
<proteinExistence type="predicted"/>